<accession>A0ABR8YCR5</accession>
<dbReference type="CDD" id="cd06533">
    <property type="entry name" value="Glyco_transf_WecG_TagA"/>
    <property type="match status" value="1"/>
</dbReference>
<comment type="caution">
    <text evidence="3">The sequence shown here is derived from an EMBL/GenBank/DDBJ whole genome shotgun (WGS) entry which is preliminary data.</text>
</comment>
<dbReference type="PANTHER" id="PTHR34136:SF1">
    <property type="entry name" value="UDP-N-ACETYL-D-MANNOSAMINURONIC ACID TRANSFERASE"/>
    <property type="match status" value="1"/>
</dbReference>
<keyword evidence="1" id="KW-0328">Glycosyltransferase</keyword>
<proteinExistence type="predicted"/>
<gene>
    <name evidence="3" type="ORF">H9625_16475</name>
</gene>
<keyword evidence="2" id="KW-0808">Transferase</keyword>
<dbReference type="Proteomes" id="UP000620874">
    <property type="component" value="Unassembled WGS sequence"/>
</dbReference>
<dbReference type="RefSeq" id="WP_191765384.1">
    <property type="nucleotide sequence ID" value="NZ_JACSPP010000090.1"/>
</dbReference>
<keyword evidence="4" id="KW-1185">Reference proteome</keyword>
<dbReference type="PANTHER" id="PTHR34136">
    <property type="match status" value="1"/>
</dbReference>
<dbReference type="Pfam" id="PF03808">
    <property type="entry name" value="Glyco_tran_WecG"/>
    <property type="match status" value="1"/>
</dbReference>
<sequence length="237" mass="27617">MFSLLVQQILSAETFSFSEVFMRKGKIYTFLNPVSYLSALDNKELFGRFDGIFADGSILVAAIRLLYGRTVTRRSFDMTSLAPELLSFAESNRKTVYIVASRQEQVERAASIFRERYPDLQFSGYRNGYFTSEMEMDREAERIVALNPDFLIVGMGIVMQEKFLLKVHDKGYKGIGFTCGGFIHQTAKNEIDYYPAWADRLNLRFAYRMYKEKHTRKRYLQAAFQFPVRFIAERFFG</sequence>
<evidence type="ECO:0000313" key="4">
    <source>
        <dbReference type="Proteomes" id="UP000620874"/>
    </source>
</evidence>
<dbReference type="InterPro" id="IPR004629">
    <property type="entry name" value="WecG_TagA_CpsF"/>
</dbReference>
<protein>
    <submittedName>
        <fullName evidence="3">WecB/TagA/CpsF family glycosyltransferase</fullName>
    </submittedName>
</protein>
<evidence type="ECO:0000313" key="3">
    <source>
        <dbReference type="EMBL" id="MBD8042005.1"/>
    </source>
</evidence>
<reference evidence="3 4" key="1">
    <citation type="submission" date="2020-08" db="EMBL/GenBank/DDBJ databases">
        <title>A Genomic Blueprint of the Chicken Gut Microbiome.</title>
        <authorList>
            <person name="Gilroy R."/>
            <person name="Ravi A."/>
            <person name="Getino M."/>
            <person name="Pursley I."/>
            <person name="Horton D.L."/>
            <person name="Alikhan N.-F."/>
            <person name="Baker D."/>
            <person name="Gharbi K."/>
            <person name="Hall N."/>
            <person name="Watson M."/>
            <person name="Adriaenssens E.M."/>
            <person name="Foster-Nyarko E."/>
            <person name="Jarju S."/>
            <person name="Secka A."/>
            <person name="Antonio M."/>
            <person name="Oren A."/>
            <person name="Chaudhuri R."/>
            <person name="La Ragione R.M."/>
            <person name="Hildebrand F."/>
            <person name="Pallen M.J."/>
        </authorList>
    </citation>
    <scope>NUCLEOTIDE SEQUENCE [LARGE SCALE GENOMIC DNA]</scope>
    <source>
        <strain evidence="3 4">Sa1CVN1</strain>
    </source>
</reference>
<dbReference type="EMBL" id="JACSPP010000090">
    <property type="protein sequence ID" value="MBD8042005.1"/>
    <property type="molecule type" value="Genomic_DNA"/>
</dbReference>
<evidence type="ECO:0000256" key="2">
    <source>
        <dbReference type="ARBA" id="ARBA00022679"/>
    </source>
</evidence>
<name>A0ABR8YCR5_9BACT</name>
<organism evidence="3 4">
    <name type="scientific">Phocaeicola intestinalis</name>
    <dbReference type="NCBI Taxonomy" id="2762212"/>
    <lineage>
        <taxon>Bacteria</taxon>
        <taxon>Pseudomonadati</taxon>
        <taxon>Bacteroidota</taxon>
        <taxon>Bacteroidia</taxon>
        <taxon>Bacteroidales</taxon>
        <taxon>Bacteroidaceae</taxon>
        <taxon>Phocaeicola</taxon>
    </lineage>
</organism>
<evidence type="ECO:0000256" key="1">
    <source>
        <dbReference type="ARBA" id="ARBA00022676"/>
    </source>
</evidence>